<sequence>MTIFMFVQLLFKGFTTFIQEGLLILKDDLDGFSMISCH</sequence>
<dbReference type="EMBL" id="CP022954">
    <property type="protein sequence ID" value="QGV18731.1"/>
    <property type="molecule type" value="Genomic_DNA"/>
</dbReference>
<protein>
    <submittedName>
        <fullName evidence="1">Uncharacterized protein</fullName>
    </submittedName>
</protein>
<dbReference type="AlphaFoldDB" id="A0AAP9HIF1"/>
<accession>A0AAP9HIF1</accession>
<organism evidence="1 2">
    <name type="scientific">Lacticaseibacillus paracasei subsp. paracasei</name>
    <dbReference type="NCBI Taxonomy" id="47714"/>
    <lineage>
        <taxon>Bacteria</taxon>
        <taxon>Bacillati</taxon>
        <taxon>Bacillota</taxon>
        <taxon>Bacilli</taxon>
        <taxon>Lactobacillales</taxon>
        <taxon>Lactobacillaceae</taxon>
        <taxon>Lacticaseibacillus</taxon>
    </lineage>
</organism>
<name>A0AAP9HIF1_LACPA</name>
<evidence type="ECO:0000313" key="2">
    <source>
        <dbReference type="Proteomes" id="UP000423274"/>
    </source>
</evidence>
<proteinExistence type="predicted"/>
<reference evidence="1 2" key="1">
    <citation type="submission" date="2017-08" db="EMBL/GenBank/DDBJ databases">
        <title>Genome sequence, comparative genomics and functional analysis of the highly adhesive Lactobacillus paracasei Kobulty strain.</title>
        <authorList>
            <person name="Koryszewska-Baginska A."/>
            <person name="Grynberg M."/>
            <person name="Aleksandrzak-Piekarczyk T."/>
        </authorList>
    </citation>
    <scope>NUCLEOTIDE SEQUENCE [LARGE SCALE GENOMIC DNA]</scope>
    <source>
        <strain evidence="1 2">IBB3423</strain>
    </source>
</reference>
<dbReference type="Proteomes" id="UP000423274">
    <property type="component" value="Chromosome"/>
</dbReference>
<gene>
    <name evidence="1" type="ORF">LCAKO_2223</name>
</gene>
<evidence type="ECO:0000313" key="1">
    <source>
        <dbReference type="EMBL" id="QGV18731.1"/>
    </source>
</evidence>